<dbReference type="SUPFAM" id="SSF46689">
    <property type="entry name" value="Homeodomain-like"/>
    <property type="match status" value="1"/>
</dbReference>
<reference evidence="5 6" key="1">
    <citation type="submission" date="2016-10" db="EMBL/GenBank/DDBJ databases">
        <authorList>
            <person name="de Groot N.N."/>
        </authorList>
    </citation>
    <scope>NUCLEOTIDE SEQUENCE [LARGE SCALE GENOMIC DNA]</scope>
    <source>
        <strain evidence="5 6">DSM 21039</strain>
    </source>
</reference>
<dbReference type="PANTHER" id="PTHR43280">
    <property type="entry name" value="ARAC-FAMILY TRANSCRIPTIONAL REGULATOR"/>
    <property type="match status" value="1"/>
</dbReference>
<dbReference type="EMBL" id="FOBB01000002">
    <property type="protein sequence ID" value="SEL59799.1"/>
    <property type="molecule type" value="Genomic_DNA"/>
</dbReference>
<keyword evidence="3" id="KW-0804">Transcription</keyword>
<dbReference type="Proteomes" id="UP000198984">
    <property type="component" value="Unassembled WGS sequence"/>
</dbReference>
<dbReference type="AlphaFoldDB" id="A0A1H7RI74"/>
<dbReference type="Gene3D" id="1.10.10.60">
    <property type="entry name" value="Homeodomain-like"/>
    <property type="match status" value="2"/>
</dbReference>
<dbReference type="Pfam" id="PF12833">
    <property type="entry name" value="HTH_18"/>
    <property type="match status" value="1"/>
</dbReference>
<gene>
    <name evidence="5" type="ORF">SAMN04488505_102644</name>
</gene>
<dbReference type="GO" id="GO:0043565">
    <property type="term" value="F:sequence-specific DNA binding"/>
    <property type="evidence" value="ECO:0007669"/>
    <property type="project" value="InterPro"/>
</dbReference>
<evidence type="ECO:0000313" key="5">
    <source>
        <dbReference type="EMBL" id="SEL59799.1"/>
    </source>
</evidence>
<protein>
    <submittedName>
        <fullName evidence="5">AraC-type DNA-binding protein</fullName>
    </submittedName>
</protein>
<proteinExistence type="predicted"/>
<accession>A0A1H7RI74</accession>
<dbReference type="STRING" id="573321.SAMN04488505_102644"/>
<dbReference type="InterPro" id="IPR020449">
    <property type="entry name" value="Tscrpt_reg_AraC-type_HTH"/>
</dbReference>
<sequence length="329" mass="38482">MGKPAYFANNQPTPMPQHKQTAPIIIYNTLYDQYVAQGLPLGNLNEHTQFNIHSLKGVLTNLPFQSEVYKPNFFSFVFVKDANGQYTTDDHVFKTEPNMIYFTNPGHYKSHYWERLGEVYLVTLSESFLKENVHPRIFEEFSFLLSETVQPRVVGPEIYAEFEQLYLQVEQAYLSDSPYKNRIIGNLFVVILLKVKEYFWEDYNPIYEGNRSSQIVKDFKRMLEQHYRDLRNGKTEKVFRVQDYADAQHLHPNYLSNVIKTKTGKTISTWITEKTIAEAKSLLQHSATPIKEIAYQLGFAESTHFSNYFKKYTDLSPVLYRKQFGQPAS</sequence>
<dbReference type="PANTHER" id="PTHR43280:SF32">
    <property type="entry name" value="TRANSCRIPTIONAL REGULATORY PROTEIN"/>
    <property type="match status" value="1"/>
</dbReference>
<feature type="domain" description="HTH araC/xylS-type" evidence="4">
    <location>
        <begin position="217"/>
        <end position="323"/>
    </location>
</feature>
<keyword evidence="2 5" id="KW-0238">DNA-binding</keyword>
<dbReference type="PRINTS" id="PR00032">
    <property type="entry name" value="HTHARAC"/>
</dbReference>
<name>A0A1H7RI74_9BACT</name>
<evidence type="ECO:0000256" key="1">
    <source>
        <dbReference type="ARBA" id="ARBA00023015"/>
    </source>
</evidence>
<keyword evidence="1" id="KW-0805">Transcription regulation</keyword>
<dbReference type="PROSITE" id="PS01124">
    <property type="entry name" value="HTH_ARAC_FAMILY_2"/>
    <property type="match status" value="1"/>
</dbReference>
<evidence type="ECO:0000256" key="3">
    <source>
        <dbReference type="ARBA" id="ARBA00023163"/>
    </source>
</evidence>
<dbReference type="RefSeq" id="WP_238386546.1">
    <property type="nucleotide sequence ID" value="NZ_FOBB01000002.1"/>
</dbReference>
<evidence type="ECO:0000256" key="2">
    <source>
        <dbReference type="ARBA" id="ARBA00023125"/>
    </source>
</evidence>
<keyword evidence="6" id="KW-1185">Reference proteome</keyword>
<dbReference type="InterPro" id="IPR018060">
    <property type="entry name" value="HTH_AraC"/>
</dbReference>
<evidence type="ECO:0000313" key="6">
    <source>
        <dbReference type="Proteomes" id="UP000198984"/>
    </source>
</evidence>
<dbReference type="SMART" id="SM00342">
    <property type="entry name" value="HTH_ARAC"/>
    <property type="match status" value="1"/>
</dbReference>
<dbReference type="GO" id="GO:0003700">
    <property type="term" value="F:DNA-binding transcription factor activity"/>
    <property type="evidence" value="ECO:0007669"/>
    <property type="project" value="InterPro"/>
</dbReference>
<dbReference type="InterPro" id="IPR009057">
    <property type="entry name" value="Homeodomain-like_sf"/>
</dbReference>
<evidence type="ECO:0000259" key="4">
    <source>
        <dbReference type="PROSITE" id="PS01124"/>
    </source>
</evidence>
<organism evidence="5 6">
    <name type="scientific">Chitinophaga rupis</name>
    <dbReference type="NCBI Taxonomy" id="573321"/>
    <lineage>
        <taxon>Bacteria</taxon>
        <taxon>Pseudomonadati</taxon>
        <taxon>Bacteroidota</taxon>
        <taxon>Chitinophagia</taxon>
        <taxon>Chitinophagales</taxon>
        <taxon>Chitinophagaceae</taxon>
        <taxon>Chitinophaga</taxon>
    </lineage>
</organism>